<dbReference type="AlphaFoldDB" id="A4WT94"/>
<dbReference type="STRING" id="349102.Rsph17025_1715"/>
<protein>
    <submittedName>
        <fullName evidence="1">Uncharacterized protein</fullName>
    </submittedName>
</protein>
<dbReference type="KEGG" id="rsq:Rsph17025_1715"/>
<name>A4WT94_CERS5</name>
<dbReference type="EMBL" id="CP000661">
    <property type="protein sequence ID" value="ABP70608.1"/>
    <property type="molecule type" value="Genomic_DNA"/>
</dbReference>
<evidence type="ECO:0000313" key="1">
    <source>
        <dbReference type="EMBL" id="ABP70608.1"/>
    </source>
</evidence>
<sequence length="142" mass="15919">MAGSEPVRPAHVELFFEPPGILGRTLRLPGTTARRMSVRLTALAPGRGRMNARTGLPCLRLTARKLREAARRRHRIRARWNQCQSWRPHAELSGNLGMVFETSRRFPMSSGVACAAPDLRFTGAGDEIRTHDPYLGKVMLYP</sequence>
<dbReference type="HOGENOM" id="CLU_1814339_0_0_5"/>
<proteinExistence type="predicted"/>
<gene>
    <name evidence="1" type="ordered locus">Rsph17025_1715</name>
</gene>
<accession>A4WT94</accession>
<organism evidence="1">
    <name type="scientific">Cereibacter sphaeroides (strain ATCC 17025 / ATH 2.4.3)</name>
    <name type="common">Rhodobacter sphaeroides</name>
    <dbReference type="NCBI Taxonomy" id="349102"/>
    <lineage>
        <taxon>Bacteria</taxon>
        <taxon>Pseudomonadati</taxon>
        <taxon>Pseudomonadota</taxon>
        <taxon>Alphaproteobacteria</taxon>
        <taxon>Rhodobacterales</taxon>
        <taxon>Paracoccaceae</taxon>
        <taxon>Cereibacter</taxon>
    </lineage>
</organism>
<reference evidence="1" key="1">
    <citation type="submission" date="2007-04" db="EMBL/GenBank/DDBJ databases">
        <title>Complete sequence of chromosome of Rhodobacter sphaeroides ATCC 17025.</title>
        <authorList>
            <consortium name="US DOE Joint Genome Institute"/>
            <person name="Copeland A."/>
            <person name="Lucas S."/>
            <person name="Lapidus A."/>
            <person name="Barry K."/>
            <person name="Detter J.C."/>
            <person name="Glavina del Rio T."/>
            <person name="Hammon N."/>
            <person name="Israni S."/>
            <person name="Dalin E."/>
            <person name="Tice H."/>
            <person name="Pitluck S."/>
            <person name="Chertkov O."/>
            <person name="Brettin T."/>
            <person name="Bruce D."/>
            <person name="Han C."/>
            <person name="Schmutz J."/>
            <person name="Larimer F."/>
            <person name="Land M."/>
            <person name="Hauser L."/>
            <person name="Kyrpides N."/>
            <person name="Kim E."/>
            <person name="Richardson P."/>
            <person name="Mackenzie C."/>
            <person name="Choudhary M."/>
            <person name="Donohue T.J."/>
            <person name="Kaplan S."/>
        </authorList>
    </citation>
    <scope>NUCLEOTIDE SEQUENCE [LARGE SCALE GENOMIC DNA]</scope>
    <source>
        <strain evidence="1">ATCC 17025</strain>
    </source>
</reference>